<comment type="caution">
    <text evidence="7">The sequence shown here is derived from an EMBL/GenBank/DDBJ whole genome shotgun (WGS) entry which is preliminary data.</text>
</comment>
<dbReference type="InterPro" id="IPR042175">
    <property type="entry name" value="Cell/Rod_MreC_2"/>
</dbReference>
<gene>
    <name evidence="7" type="ORF">KC909_05845</name>
</gene>
<reference evidence="7" key="1">
    <citation type="submission" date="2020-04" db="EMBL/GenBank/DDBJ databases">
        <authorList>
            <person name="Zhang T."/>
        </authorList>
    </citation>
    <scope>NUCLEOTIDE SEQUENCE</scope>
    <source>
        <strain evidence="7">HKST-UBA14</strain>
    </source>
</reference>
<evidence type="ECO:0000256" key="2">
    <source>
        <dbReference type="ARBA" id="ARBA00013855"/>
    </source>
</evidence>
<dbReference type="GO" id="GO:0005886">
    <property type="term" value="C:plasma membrane"/>
    <property type="evidence" value="ECO:0007669"/>
    <property type="project" value="TreeGrafter"/>
</dbReference>
<protein>
    <recommendedName>
        <fullName evidence="2">Cell shape-determining protein MreC</fullName>
    </recommendedName>
    <alternativeName>
        <fullName evidence="4">Cell shape protein MreC</fullName>
    </alternativeName>
</protein>
<dbReference type="EMBL" id="JAGQLK010000153">
    <property type="protein sequence ID" value="MCA9383857.1"/>
    <property type="molecule type" value="Genomic_DNA"/>
</dbReference>
<organism evidence="7 8">
    <name type="scientific">Candidatus Dojkabacteria bacterium</name>
    <dbReference type="NCBI Taxonomy" id="2099670"/>
    <lineage>
        <taxon>Bacteria</taxon>
        <taxon>Candidatus Dojkabacteria</taxon>
    </lineage>
</organism>
<name>A0A955L6E1_9BACT</name>
<proteinExistence type="inferred from homology"/>
<evidence type="ECO:0000256" key="5">
    <source>
        <dbReference type="SAM" id="Coils"/>
    </source>
</evidence>
<evidence type="ECO:0000313" key="7">
    <source>
        <dbReference type="EMBL" id="MCA9383857.1"/>
    </source>
</evidence>
<dbReference type="AlphaFoldDB" id="A0A955L6E1"/>
<keyword evidence="5" id="KW-0175">Coiled coil</keyword>
<dbReference type="Pfam" id="PF04085">
    <property type="entry name" value="MreC"/>
    <property type="match status" value="1"/>
</dbReference>
<dbReference type="Gene3D" id="2.40.10.340">
    <property type="entry name" value="Rod shape-determining protein MreC, domain 1"/>
    <property type="match status" value="1"/>
</dbReference>
<accession>A0A955L6E1</accession>
<feature type="non-terminal residue" evidence="7">
    <location>
        <position position="1"/>
    </location>
</feature>
<evidence type="ECO:0000256" key="4">
    <source>
        <dbReference type="ARBA" id="ARBA00032089"/>
    </source>
</evidence>
<dbReference type="GO" id="GO:0008360">
    <property type="term" value="P:regulation of cell shape"/>
    <property type="evidence" value="ECO:0007669"/>
    <property type="project" value="UniProtKB-KW"/>
</dbReference>
<comment type="similarity">
    <text evidence="1">Belongs to the MreC family.</text>
</comment>
<keyword evidence="3" id="KW-0133">Cell shape</keyword>
<evidence type="ECO:0000256" key="3">
    <source>
        <dbReference type="ARBA" id="ARBA00022960"/>
    </source>
</evidence>
<dbReference type="InterPro" id="IPR007221">
    <property type="entry name" value="MreC"/>
</dbReference>
<feature type="domain" description="Rod shape-determining protein MreC beta-barrel core" evidence="6">
    <location>
        <begin position="71"/>
        <end position="213"/>
    </location>
</feature>
<dbReference type="InterPro" id="IPR042177">
    <property type="entry name" value="Cell/Rod_1"/>
</dbReference>
<evidence type="ECO:0000256" key="1">
    <source>
        <dbReference type="ARBA" id="ARBA00009369"/>
    </source>
</evidence>
<dbReference type="PANTHER" id="PTHR34138:SF1">
    <property type="entry name" value="CELL SHAPE-DETERMINING PROTEIN MREC"/>
    <property type="match status" value="1"/>
</dbReference>
<dbReference type="InterPro" id="IPR055342">
    <property type="entry name" value="MreC_beta-barrel_core"/>
</dbReference>
<feature type="coiled-coil region" evidence="5">
    <location>
        <begin position="24"/>
        <end position="54"/>
    </location>
</feature>
<dbReference type="Proteomes" id="UP000783287">
    <property type="component" value="Unassembled WGS sequence"/>
</dbReference>
<evidence type="ECO:0000313" key="8">
    <source>
        <dbReference type="Proteomes" id="UP000783287"/>
    </source>
</evidence>
<evidence type="ECO:0000259" key="6">
    <source>
        <dbReference type="Pfam" id="PF04085"/>
    </source>
</evidence>
<dbReference type="PANTHER" id="PTHR34138">
    <property type="entry name" value="CELL SHAPE-DETERMINING PROTEIN MREC"/>
    <property type="match status" value="1"/>
</dbReference>
<reference evidence="7" key="2">
    <citation type="journal article" date="2021" name="Microbiome">
        <title>Successional dynamics and alternative stable states in a saline activated sludge microbial community over 9 years.</title>
        <authorList>
            <person name="Wang Y."/>
            <person name="Ye J."/>
            <person name="Ju F."/>
            <person name="Liu L."/>
            <person name="Boyd J.A."/>
            <person name="Deng Y."/>
            <person name="Parks D.H."/>
            <person name="Jiang X."/>
            <person name="Yin X."/>
            <person name="Woodcroft B.J."/>
            <person name="Tyson G.W."/>
            <person name="Hugenholtz P."/>
            <person name="Polz M.F."/>
            <person name="Zhang T."/>
        </authorList>
    </citation>
    <scope>NUCLEOTIDE SEQUENCE</scope>
    <source>
        <strain evidence="7">HKST-UBA14</strain>
    </source>
</reference>
<sequence>YNFFSNFREELDFLGSFSTIRDERDQLLEDNIVLQMQLAEAKKENEALVALQRQEQFDLPYELIPVRVIRSNEQEIGEVILNKGVDQGVIVGDIVVYDNYAVGEVIEVIGNISRVRLLTSPESIVPVISLDNGTKGIVEGDVTLGLRLDEIVIEDEVLEGEVIITSGVNSNYPYGLIAGRVGEIFVVESEVTKSAKLDTNIEYGNLDKLYIIKST</sequence>
<dbReference type="Gene3D" id="2.40.10.350">
    <property type="entry name" value="Rod shape-determining protein MreC, domain 2"/>
    <property type="match status" value="1"/>
</dbReference>